<dbReference type="NCBIfam" id="TIGR01203">
    <property type="entry name" value="HGPRTase"/>
    <property type="match status" value="1"/>
</dbReference>
<dbReference type="FunFam" id="3.40.50.2020:FF:000006">
    <property type="entry name" value="Hypoxanthine phosphoribosyltransferase"/>
    <property type="match status" value="1"/>
</dbReference>
<comment type="similarity">
    <text evidence="4 15">Belongs to the purine/pyrimidine phosphoribosyltransferase family.</text>
</comment>
<comment type="cofactor">
    <cofactor evidence="1 15">
        <name>Mg(2+)</name>
        <dbReference type="ChEBI" id="CHEBI:18420"/>
    </cofactor>
</comment>
<dbReference type="UniPathway" id="UPA00591">
    <property type="reaction ID" value="UER00648"/>
</dbReference>
<evidence type="ECO:0000256" key="1">
    <source>
        <dbReference type="ARBA" id="ARBA00001946"/>
    </source>
</evidence>
<dbReference type="GO" id="GO:0006178">
    <property type="term" value="P:guanine salvage"/>
    <property type="evidence" value="ECO:0007669"/>
    <property type="project" value="TreeGrafter"/>
</dbReference>
<keyword evidence="8 15" id="KW-0808">Transferase</keyword>
<dbReference type="GO" id="GO:0046100">
    <property type="term" value="P:hypoxanthine metabolic process"/>
    <property type="evidence" value="ECO:0007669"/>
    <property type="project" value="TreeGrafter"/>
</dbReference>
<keyword evidence="12 15" id="KW-0460">Magnesium</keyword>
<evidence type="ECO:0000256" key="7">
    <source>
        <dbReference type="ARBA" id="ARBA00022676"/>
    </source>
</evidence>
<dbReference type="InterPro" id="IPR000836">
    <property type="entry name" value="PRTase_dom"/>
</dbReference>
<evidence type="ECO:0000256" key="8">
    <source>
        <dbReference type="ARBA" id="ARBA00022679"/>
    </source>
</evidence>
<dbReference type="GO" id="GO:0000287">
    <property type="term" value="F:magnesium ion binding"/>
    <property type="evidence" value="ECO:0007669"/>
    <property type="project" value="TreeGrafter"/>
</dbReference>
<dbReference type="EC" id="2.4.2.8" evidence="5 15"/>
<dbReference type="GO" id="GO:0006166">
    <property type="term" value="P:purine ribonucleoside salvage"/>
    <property type="evidence" value="ECO:0007669"/>
    <property type="project" value="UniProtKB-KW"/>
</dbReference>
<dbReference type="InterPro" id="IPR029057">
    <property type="entry name" value="PRTase-like"/>
</dbReference>
<evidence type="ECO:0000256" key="2">
    <source>
        <dbReference type="ARBA" id="ARBA00004496"/>
    </source>
</evidence>
<evidence type="ECO:0000256" key="11">
    <source>
        <dbReference type="ARBA" id="ARBA00022741"/>
    </source>
</evidence>
<dbReference type="CDD" id="cd06223">
    <property type="entry name" value="PRTases_typeI"/>
    <property type="match status" value="1"/>
</dbReference>
<proteinExistence type="inferred from homology"/>
<keyword evidence="9 15" id="KW-0479">Metal-binding</keyword>
<comment type="catalytic activity">
    <reaction evidence="13">
        <text>GMP + diphosphate = guanine + 5-phospho-alpha-D-ribose 1-diphosphate</text>
        <dbReference type="Rhea" id="RHEA:25424"/>
        <dbReference type="ChEBI" id="CHEBI:16235"/>
        <dbReference type="ChEBI" id="CHEBI:33019"/>
        <dbReference type="ChEBI" id="CHEBI:58017"/>
        <dbReference type="ChEBI" id="CHEBI:58115"/>
        <dbReference type="EC" id="2.4.2.8"/>
    </reaction>
    <physiologicalReaction direction="right-to-left" evidence="13">
        <dbReference type="Rhea" id="RHEA:25426"/>
    </physiologicalReaction>
</comment>
<comment type="pathway">
    <text evidence="3 15">Purine metabolism; IMP biosynthesis via salvage pathway; IMP from hypoxanthine: step 1/1.</text>
</comment>
<organism evidence="17 18">
    <name type="scientific">Desulfobulbus oligotrophicus</name>
    <dbReference type="NCBI Taxonomy" id="1909699"/>
    <lineage>
        <taxon>Bacteria</taxon>
        <taxon>Pseudomonadati</taxon>
        <taxon>Thermodesulfobacteriota</taxon>
        <taxon>Desulfobulbia</taxon>
        <taxon>Desulfobulbales</taxon>
        <taxon>Desulfobulbaceae</taxon>
        <taxon>Desulfobulbus</taxon>
    </lineage>
</organism>
<evidence type="ECO:0000256" key="12">
    <source>
        <dbReference type="ARBA" id="ARBA00022842"/>
    </source>
</evidence>
<dbReference type="PANTHER" id="PTHR43340:SF1">
    <property type="entry name" value="HYPOXANTHINE PHOSPHORIBOSYLTRANSFERASE"/>
    <property type="match status" value="1"/>
</dbReference>
<dbReference type="GO" id="GO:0005829">
    <property type="term" value="C:cytosol"/>
    <property type="evidence" value="ECO:0007669"/>
    <property type="project" value="TreeGrafter"/>
</dbReference>
<keyword evidence="7 15" id="KW-0328">Glycosyltransferase</keyword>
<evidence type="ECO:0000256" key="13">
    <source>
        <dbReference type="ARBA" id="ARBA00048811"/>
    </source>
</evidence>
<keyword evidence="11 15" id="KW-0547">Nucleotide-binding</keyword>
<evidence type="ECO:0000259" key="16">
    <source>
        <dbReference type="Pfam" id="PF00156"/>
    </source>
</evidence>
<dbReference type="Proteomes" id="UP000596092">
    <property type="component" value="Chromosome"/>
</dbReference>
<evidence type="ECO:0000256" key="5">
    <source>
        <dbReference type="ARBA" id="ARBA00011895"/>
    </source>
</evidence>
<dbReference type="GO" id="GO:0000166">
    <property type="term" value="F:nucleotide binding"/>
    <property type="evidence" value="ECO:0007669"/>
    <property type="project" value="UniProtKB-KW"/>
</dbReference>
<evidence type="ECO:0000313" key="17">
    <source>
        <dbReference type="EMBL" id="QQG64726.1"/>
    </source>
</evidence>
<keyword evidence="18" id="KW-1185">Reference proteome</keyword>
<protein>
    <recommendedName>
        <fullName evidence="5 15">Hypoxanthine phosphoribosyltransferase</fullName>
        <ecNumber evidence="5 15">2.4.2.8</ecNumber>
    </recommendedName>
</protein>
<dbReference type="RefSeq" id="WP_199263559.1">
    <property type="nucleotide sequence ID" value="NZ_CP054140.1"/>
</dbReference>
<evidence type="ECO:0000256" key="6">
    <source>
        <dbReference type="ARBA" id="ARBA00022490"/>
    </source>
</evidence>
<evidence type="ECO:0000256" key="15">
    <source>
        <dbReference type="RuleBase" id="RU364099"/>
    </source>
</evidence>
<comment type="subcellular location">
    <subcellularLocation>
        <location evidence="2 15">Cytoplasm</location>
    </subcellularLocation>
</comment>
<accession>A0A7T5VBF4</accession>
<reference evidence="17 18" key="1">
    <citation type="submission" date="2020-05" db="EMBL/GenBank/DDBJ databases">
        <title>Complete genome of Desulfobulbus oligotrophicus.</title>
        <authorList>
            <person name="Podar M."/>
        </authorList>
    </citation>
    <scope>NUCLEOTIDE SEQUENCE [LARGE SCALE GENOMIC DNA]</scope>
    <source>
        <strain evidence="17 18">Prop6</strain>
    </source>
</reference>
<dbReference type="InterPro" id="IPR005904">
    <property type="entry name" value="Hxn_phspho_trans"/>
</dbReference>
<dbReference type="AlphaFoldDB" id="A0A7T5VBF4"/>
<keyword evidence="10 15" id="KW-0660">Purine salvage</keyword>
<dbReference type="GO" id="GO:0032264">
    <property type="term" value="P:IMP salvage"/>
    <property type="evidence" value="ECO:0007669"/>
    <property type="project" value="UniProtKB-UniPathway"/>
</dbReference>
<evidence type="ECO:0000313" key="18">
    <source>
        <dbReference type="Proteomes" id="UP000596092"/>
    </source>
</evidence>
<keyword evidence="6 15" id="KW-0963">Cytoplasm</keyword>
<dbReference type="PANTHER" id="PTHR43340">
    <property type="entry name" value="HYPOXANTHINE-GUANINE PHOSPHORIBOSYLTRANSFERASE"/>
    <property type="match status" value="1"/>
</dbReference>
<dbReference type="Pfam" id="PF00156">
    <property type="entry name" value="Pribosyltran"/>
    <property type="match status" value="1"/>
</dbReference>
<dbReference type="Gene3D" id="3.40.50.2020">
    <property type="match status" value="1"/>
</dbReference>
<dbReference type="GO" id="GO:0004422">
    <property type="term" value="F:hypoxanthine phosphoribosyltransferase activity"/>
    <property type="evidence" value="ECO:0007669"/>
    <property type="project" value="InterPro"/>
</dbReference>
<feature type="domain" description="Phosphoribosyltransferase" evidence="16">
    <location>
        <begin position="14"/>
        <end position="161"/>
    </location>
</feature>
<evidence type="ECO:0000256" key="9">
    <source>
        <dbReference type="ARBA" id="ARBA00022723"/>
    </source>
</evidence>
<dbReference type="EMBL" id="CP054140">
    <property type="protein sequence ID" value="QQG64726.1"/>
    <property type="molecule type" value="Genomic_DNA"/>
</dbReference>
<gene>
    <name evidence="17" type="primary">hpt</name>
    <name evidence="17" type="ORF">HP555_02020</name>
</gene>
<evidence type="ECO:0000256" key="14">
    <source>
        <dbReference type="ARBA" id="ARBA00049402"/>
    </source>
</evidence>
<dbReference type="SUPFAM" id="SSF53271">
    <property type="entry name" value="PRTase-like"/>
    <property type="match status" value="1"/>
</dbReference>
<dbReference type="InterPro" id="IPR050408">
    <property type="entry name" value="HGPRT"/>
</dbReference>
<sequence>MVNLQLPSTPVLSTEQIHRRVRELGQQIGQQYRGRRLVLLGVLNGAFIFTADLCRAIDLDLEIDFVRVVSYGKASVSSGSICLIREPDIDLTGKDVLLVEDIVDTGTTMAWLQQHFSAGRAADVRTCTLIDKKERRTTAVDVDFVGFDLDRGFLVGYGLDYAERYRNLSAIYSLD</sequence>
<comment type="catalytic activity">
    <reaction evidence="14">
        <text>IMP + diphosphate = hypoxanthine + 5-phospho-alpha-D-ribose 1-diphosphate</text>
        <dbReference type="Rhea" id="RHEA:17973"/>
        <dbReference type="ChEBI" id="CHEBI:17368"/>
        <dbReference type="ChEBI" id="CHEBI:33019"/>
        <dbReference type="ChEBI" id="CHEBI:58017"/>
        <dbReference type="ChEBI" id="CHEBI:58053"/>
        <dbReference type="EC" id="2.4.2.8"/>
    </reaction>
    <physiologicalReaction direction="right-to-left" evidence="14">
        <dbReference type="Rhea" id="RHEA:17975"/>
    </physiologicalReaction>
</comment>
<evidence type="ECO:0000256" key="4">
    <source>
        <dbReference type="ARBA" id="ARBA00008391"/>
    </source>
</evidence>
<evidence type="ECO:0000256" key="3">
    <source>
        <dbReference type="ARBA" id="ARBA00004669"/>
    </source>
</evidence>
<evidence type="ECO:0000256" key="10">
    <source>
        <dbReference type="ARBA" id="ARBA00022726"/>
    </source>
</evidence>
<dbReference type="GO" id="GO:0032263">
    <property type="term" value="P:GMP salvage"/>
    <property type="evidence" value="ECO:0007669"/>
    <property type="project" value="TreeGrafter"/>
</dbReference>
<dbReference type="GO" id="GO:0052657">
    <property type="term" value="F:guanine phosphoribosyltransferase activity"/>
    <property type="evidence" value="ECO:0007669"/>
    <property type="project" value="UniProtKB-ARBA"/>
</dbReference>
<dbReference type="KEGG" id="dog:HP555_02020"/>
<name>A0A7T5VBF4_9BACT</name>